<sequence length="160" mass="18043">MSEPKDFCVDSVDSYALAQAKHYQKKADHNKFESIWCFRGVMICSLLAPLFVSFGEGIWLSKVVPSGLSAIAAFSTAWIQLRKPQTLWTVYRTAQRRIETALIHYRYKTDAYEDLPDTVADKLLISEVTSFASEAHNMWTKAVPDTNSLSNFAPDDAKAK</sequence>
<feature type="domain" description="SMODS and SLOG-associating 2TM effector" evidence="1">
    <location>
        <begin position="18"/>
        <end position="121"/>
    </location>
</feature>
<organism evidence="2 3">
    <name type="scientific">Vibrio anguillarum</name>
    <name type="common">Listonella anguillarum</name>
    <dbReference type="NCBI Taxonomy" id="55601"/>
    <lineage>
        <taxon>Bacteria</taxon>
        <taxon>Pseudomonadati</taxon>
        <taxon>Pseudomonadota</taxon>
        <taxon>Gammaproteobacteria</taxon>
        <taxon>Vibrionales</taxon>
        <taxon>Vibrionaceae</taxon>
        <taxon>Vibrio</taxon>
    </lineage>
</organism>
<reference evidence="2 3" key="1">
    <citation type="submission" date="2018-12" db="EMBL/GenBank/DDBJ databases">
        <title>Characterization and Draft Genome of Vibrio anguillarum J360 Marine Pathogen Isolated from an Outbreak in Lumpfish (Cyclopterus lumpus).</title>
        <authorList>
            <person name="Vasquez J.I."/>
            <person name="Cao T."/>
            <person name="Chakraborty S."/>
            <person name="Gnanagobal H."/>
            <person name="Wescot J."/>
            <person name="Boyce D."/>
            <person name="Santander J."/>
        </authorList>
    </citation>
    <scope>NUCLEOTIDE SEQUENCE [LARGE SCALE GENOMIC DNA]</scope>
    <source>
        <strain evidence="2 3">J360</strain>
    </source>
</reference>
<evidence type="ECO:0000313" key="2">
    <source>
        <dbReference type="EMBL" id="AZS24954.1"/>
    </source>
</evidence>
<proteinExistence type="predicted"/>
<accession>A0A289G8G3</accession>
<dbReference type="AlphaFoldDB" id="A0A289G8G3"/>
<dbReference type="NCBIfam" id="NF033634">
    <property type="entry name" value="SLATT_1"/>
    <property type="match status" value="1"/>
</dbReference>
<dbReference type="InterPro" id="IPR040884">
    <property type="entry name" value="SLATT_1"/>
</dbReference>
<protein>
    <submittedName>
        <fullName evidence="2">DUF4231 domain-containing protein</fullName>
    </submittedName>
</protein>
<dbReference type="EMBL" id="CP034672">
    <property type="protein sequence ID" value="AZS24954.1"/>
    <property type="molecule type" value="Genomic_DNA"/>
</dbReference>
<gene>
    <name evidence="2" type="ORF">DYL72_07735</name>
</gene>
<name>A0A289G8G3_VIBAN</name>
<dbReference type="Pfam" id="PF18181">
    <property type="entry name" value="SLATT_1"/>
    <property type="match status" value="1"/>
</dbReference>
<dbReference type="Proteomes" id="UP000256923">
    <property type="component" value="Chromosome 1"/>
</dbReference>
<evidence type="ECO:0000313" key="3">
    <source>
        <dbReference type="Proteomes" id="UP000256923"/>
    </source>
</evidence>
<evidence type="ECO:0000259" key="1">
    <source>
        <dbReference type="Pfam" id="PF18181"/>
    </source>
</evidence>